<feature type="compositionally biased region" description="Basic residues" evidence="1">
    <location>
        <begin position="347"/>
        <end position="365"/>
    </location>
</feature>
<feature type="compositionally biased region" description="Polar residues" evidence="1">
    <location>
        <begin position="581"/>
        <end position="596"/>
    </location>
</feature>
<dbReference type="Gene3D" id="1.10.246.220">
    <property type="match status" value="1"/>
</dbReference>
<feature type="compositionally biased region" description="Basic and acidic residues" evidence="1">
    <location>
        <begin position="327"/>
        <end position="346"/>
    </location>
</feature>
<feature type="compositionally biased region" description="Acidic residues" evidence="1">
    <location>
        <begin position="445"/>
        <end position="454"/>
    </location>
</feature>
<feature type="compositionally biased region" description="Basic and acidic residues" evidence="1">
    <location>
        <begin position="484"/>
        <end position="495"/>
    </location>
</feature>
<reference evidence="4 5" key="1">
    <citation type="submission" date="2024-09" db="EMBL/GenBank/DDBJ databases">
        <title>Chromosome-scale assembly of Riccia sorocarpa.</title>
        <authorList>
            <person name="Paukszto L."/>
        </authorList>
    </citation>
    <scope>NUCLEOTIDE SEQUENCE [LARGE SCALE GENOMIC DNA]</scope>
    <source>
        <strain evidence="4">LP-2024</strain>
        <tissue evidence="4">Aerial parts of the thallus</tissue>
    </source>
</reference>
<feature type="compositionally biased region" description="Low complexity" evidence="1">
    <location>
        <begin position="430"/>
        <end position="444"/>
    </location>
</feature>
<proteinExistence type="predicted"/>
<feature type="domain" description="Myb-like" evidence="2">
    <location>
        <begin position="716"/>
        <end position="771"/>
    </location>
</feature>
<organism evidence="4 5">
    <name type="scientific">Riccia sorocarpa</name>
    <dbReference type="NCBI Taxonomy" id="122646"/>
    <lineage>
        <taxon>Eukaryota</taxon>
        <taxon>Viridiplantae</taxon>
        <taxon>Streptophyta</taxon>
        <taxon>Embryophyta</taxon>
        <taxon>Marchantiophyta</taxon>
        <taxon>Marchantiopsida</taxon>
        <taxon>Marchantiidae</taxon>
        <taxon>Marchantiales</taxon>
        <taxon>Ricciaceae</taxon>
        <taxon>Riccia</taxon>
    </lineage>
</organism>
<feature type="compositionally biased region" description="Polar residues" evidence="1">
    <location>
        <begin position="640"/>
        <end position="652"/>
    </location>
</feature>
<accession>A0ABD3GXG7</accession>
<dbReference type="AlphaFoldDB" id="A0ABD3GXG7"/>
<evidence type="ECO:0000259" key="2">
    <source>
        <dbReference type="PROSITE" id="PS50090"/>
    </source>
</evidence>
<dbReference type="PANTHER" id="PTHR46993:SF6">
    <property type="entry name" value="MYB TRANSCRIPTION FACTOR"/>
    <property type="match status" value="1"/>
</dbReference>
<dbReference type="PANTHER" id="PTHR46993">
    <property type="entry name" value="MYB TRANSCRIPTION FACTOR"/>
    <property type="match status" value="1"/>
</dbReference>
<feature type="compositionally biased region" description="Basic and acidic residues" evidence="1">
    <location>
        <begin position="379"/>
        <end position="398"/>
    </location>
</feature>
<feature type="domain" description="HTH myb-type" evidence="3">
    <location>
        <begin position="716"/>
        <end position="775"/>
    </location>
</feature>
<dbReference type="Pfam" id="PF00249">
    <property type="entry name" value="Myb_DNA-binding"/>
    <property type="match status" value="1"/>
</dbReference>
<feature type="region of interest" description="Disordered" evidence="1">
    <location>
        <begin position="311"/>
        <end position="534"/>
    </location>
</feature>
<dbReference type="Proteomes" id="UP001633002">
    <property type="component" value="Unassembled WGS sequence"/>
</dbReference>
<dbReference type="InterPro" id="IPR001005">
    <property type="entry name" value="SANT/Myb"/>
</dbReference>
<comment type="caution">
    <text evidence="4">The sequence shown here is derived from an EMBL/GenBank/DDBJ whole genome shotgun (WGS) entry which is preliminary data.</text>
</comment>
<dbReference type="InterPro" id="IPR009057">
    <property type="entry name" value="Homeodomain-like_sf"/>
</dbReference>
<sequence>MASSNLRPISAAYRMLIGADRSKEEAERDVKQREWIWEFFLRNNSNGRLLTELLNAVPFPNENLYLKRLLLLRSLSLQLELRLFNEVTLDMLRALEEISRPSEGSLAGYRVQPVKRRKGSGNDNVETKISTSEAVKVNRRLPESLVGKLSPKGGTVEEELRHKGQKETVSLGRNLASSEVGGDRSEISCPLFEGPLWEMQLALMIEMTVKHLRGVSVSRKDFEAALMTYWGDVIIDTEEPVGEYPSFGGKREEIRRELWKVRDNLDLLDELTRRYTEEKVRTMLCSFLEIAWAETQESFLEKVSKDVVDGVYKPQNPDINRRSVRGVRGEDGAGMSRKEAAVEKPSRRTSRGKVLSRSRDKKQKALRLQIEDPEESEAEERADPQNLTKRGETGEKGEPAGTSKPSGIQSQLAEEPLQPSADNSHEPGDKGAAVSGSKEAAAAEAEVEDFDDEETGRSQPCGRDRVSQEDLNGVAEVGGPGNEDIIHFHGEDRRNVNTSPSSPNDEGAVHNHTRSPHNSKGLSPGDQEISEKPCDGAKVANLEEAAVEVVDLSSPSPRPLDQFQGGFSPPPWDLTRESFDAVTSTTRSRKNLTSEFGYQPTGGTEVDTGNPKEEETSAAEQPMEVSDPSPCQTSREKNGLQRQGSAGVQVSSPKKRETRAASMQFNQRNCTARTFQWDEEDDISETRGSPQCSRRVSAGPISPVIASGRTSSQSKLQRRKPRKWSRDETEALKKEVFKYGKGRWKLILANNAAIFDGRTEVDLKDKWRNLERFEGLSVPE</sequence>
<keyword evidence="5" id="KW-1185">Reference proteome</keyword>
<protein>
    <submittedName>
        <fullName evidence="4">Uncharacterized protein</fullName>
    </submittedName>
</protein>
<dbReference type="EMBL" id="JBJQOH010000006">
    <property type="protein sequence ID" value="KAL3683958.1"/>
    <property type="molecule type" value="Genomic_DNA"/>
</dbReference>
<dbReference type="InterPro" id="IPR017930">
    <property type="entry name" value="Myb_dom"/>
</dbReference>
<dbReference type="PROSITE" id="PS51294">
    <property type="entry name" value="HTH_MYB"/>
    <property type="match status" value="1"/>
</dbReference>
<feature type="compositionally biased region" description="Polar residues" evidence="1">
    <location>
        <begin position="661"/>
        <end position="674"/>
    </location>
</feature>
<dbReference type="SMART" id="SM00717">
    <property type="entry name" value="SANT"/>
    <property type="match status" value="1"/>
</dbReference>
<feature type="compositionally biased region" description="Polar residues" evidence="1">
    <location>
        <begin position="403"/>
        <end position="412"/>
    </location>
</feature>
<evidence type="ECO:0000313" key="5">
    <source>
        <dbReference type="Proteomes" id="UP001633002"/>
    </source>
</evidence>
<name>A0ABD3GXG7_9MARC</name>
<dbReference type="SUPFAM" id="SSF46689">
    <property type="entry name" value="Homeodomain-like"/>
    <property type="match status" value="1"/>
</dbReference>
<gene>
    <name evidence="4" type="ORF">R1sor_001980</name>
</gene>
<feature type="region of interest" description="Disordered" evidence="1">
    <location>
        <begin position="550"/>
        <end position="727"/>
    </location>
</feature>
<evidence type="ECO:0000313" key="4">
    <source>
        <dbReference type="EMBL" id="KAL3683958.1"/>
    </source>
</evidence>
<dbReference type="PROSITE" id="PS50090">
    <property type="entry name" value="MYB_LIKE"/>
    <property type="match status" value="1"/>
</dbReference>
<dbReference type="CDD" id="cd11660">
    <property type="entry name" value="SANT_TRF"/>
    <property type="match status" value="1"/>
</dbReference>
<evidence type="ECO:0000259" key="3">
    <source>
        <dbReference type="PROSITE" id="PS51294"/>
    </source>
</evidence>
<evidence type="ECO:0000256" key="1">
    <source>
        <dbReference type="SAM" id="MobiDB-lite"/>
    </source>
</evidence>